<organism evidence="2 3">
    <name type="scientific">Salinarimonas soli</name>
    <dbReference type="NCBI Taxonomy" id="1638099"/>
    <lineage>
        <taxon>Bacteria</taxon>
        <taxon>Pseudomonadati</taxon>
        <taxon>Pseudomonadota</taxon>
        <taxon>Alphaproteobacteria</taxon>
        <taxon>Hyphomicrobiales</taxon>
        <taxon>Salinarimonadaceae</taxon>
        <taxon>Salinarimonas</taxon>
    </lineage>
</organism>
<reference evidence="2 3" key="1">
    <citation type="submission" date="2019-09" db="EMBL/GenBank/DDBJ databases">
        <title>Salinarimonas rosea gen. nov., sp. nov., a new member of the a-2 subgroup of the Proteobacteria.</title>
        <authorList>
            <person name="Liu J."/>
        </authorList>
    </citation>
    <scope>NUCLEOTIDE SEQUENCE [LARGE SCALE GENOMIC DNA]</scope>
    <source>
        <strain evidence="2 3">BN140002</strain>
    </source>
</reference>
<dbReference type="OrthoDB" id="7677847at2"/>
<evidence type="ECO:0008006" key="4">
    <source>
        <dbReference type="Google" id="ProtNLM"/>
    </source>
</evidence>
<sequence>MWAAHEPPQPAPRVTTREEAERLVGSVLDGLAGLEKLLEIETAHLRAGRINDALAHGERKGELTGAYLRGLEAVKANAVALARFAPQSLERLKAAHTGFGRVVEVNQVVLATARAVSESIVKGISDEMNRSSAPQGYGPAGAYGAGRPKPGAPLVLSRQL</sequence>
<accession>A0A5B2VXT8</accession>
<dbReference type="AlphaFoldDB" id="A0A5B2VXT8"/>
<gene>
    <name evidence="2" type="ORF">F0L46_00580</name>
</gene>
<evidence type="ECO:0000313" key="3">
    <source>
        <dbReference type="Proteomes" id="UP000323142"/>
    </source>
</evidence>
<protein>
    <recommendedName>
        <fullName evidence="4">Flagellar protein FlgN</fullName>
    </recommendedName>
</protein>
<reference evidence="2 3" key="2">
    <citation type="submission" date="2019-09" db="EMBL/GenBank/DDBJ databases">
        <authorList>
            <person name="Jin C."/>
        </authorList>
    </citation>
    <scope>NUCLEOTIDE SEQUENCE [LARGE SCALE GENOMIC DNA]</scope>
    <source>
        <strain evidence="2 3">BN140002</strain>
    </source>
</reference>
<keyword evidence="3" id="KW-1185">Reference proteome</keyword>
<dbReference type="RefSeq" id="WP_149815086.1">
    <property type="nucleotide sequence ID" value="NZ_VUOA01000003.1"/>
</dbReference>
<evidence type="ECO:0000256" key="1">
    <source>
        <dbReference type="SAM" id="MobiDB-lite"/>
    </source>
</evidence>
<evidence type="ECO:0000313" key="2">
    <source>
        <dbReference type="EMBL" id="KAA2244181.1"/>
    </source>
</evidence>
<proteinExistence type="predicted"/>
<feature type="region of interest" description="Disordered" evidence="1">
    <location>
        <begin position="131"/>
        <end position="160"/>
    </location>
</feature>
<dbReference type="EMBL" id="VUOA01000003">
    <property type="protein sequence ID" value="KAA2244181.1"/>
    <property type="molecule type" value="Genomic_DNA"/>
</dbReference>
<comment type="caution">
    <text evidence="2">The sequence shown here is derived from an EMBL/GenBank/DDBJ whole genome shotgun (WGS) entry which is preliminary data.</text>
</comment>
<name>A0A5B2VXT8_9HYPH</name>
<dbReference type="Proteomes" id="UP000323142">
    <property type="component" value="Unassembled WGS sequence"/>
</dbReference>